<keyword evidence="1" id="KW-0812">Transmembrane</keyword>
<dbReference type="RefSeq" id="WP_168006188.1">
    <property type="nucleotide sequence ID" value="NZ_JAATHJ010000009.1"/>
</dbReference>
<organism evidence="2 3">
    <name type="scientific">Alkalicoccus luteus</name>
    <dbReference type="NCBI Taxonomy" id="1237094"/>
    <lineage>
        <taxon>Bacteria</taxon>
        <taxon>Bacillati</taxon>
        <taxon>Bacillota</taxon>
        <taxon>Bacilli</taxon>
        <taxon>Bacillales</taxon>
        <taxon>Bacillaceae</taxon>
        <taxon>Alkalicoccus</taxon>
    </lineage>
</organism>
<feature type="transmembrane region" description="Helical" evidence="1">
    <location>
        <begin position="168"/>
        <end position="186"/>
    </location>
</feature>
<name>A0A969PSF5_9BACI</name>
<protein>
    <submittedName>
        <fullName evidence="2">Uncharacterized protein</fullName>
    </submittedName>
</protein>
<keyword evidence="3" id="KW-1185">Reference proteome</keyword>
<dbReference type="AlphaFoldDB" id="A0A969PSF5"/>
<comment type="caution">
    <text evidence="2">The sequence shown here is derived from an EMBL/GenBank/DDBJ whole genome shotgun (WGS) entry which is preliminary data.</text>
</comment>
<feature type="transmembrane region" description="Helical" evidence="1">
    <location>
        <begin position="21"/>
        <end position="40"/>
    </location>
</feature>
<feature type="transmembrane region" description="Helical" evidence="1">
    <location>
        <begin position="206"/>
        <end position="225"/>
    </location>
</feature>
<accession>A0A969PSF5</accession>
<keyword evidence="1" id="KW-1133">Transmembrane helix</keyword>
<keyword evidence="1" id="KW-0472">Membrane</keyword>
<proteinExistence type="predicted"/>
<sequence length="237" mass="25994">MTGKWKKAARDLSIMQGTWAAWLLAAVLIGYVGAHVMLRIPALAGFINETGLIVFGFHELVWNAINIFMLVIGIMSCYAFLEMFVGFGVTRRSYYKASIVSALLLAAAVNAAGFAFSPLLSVFFGLGGPFSWGMEAALLPAYIMTAFIYYLAGWIISVGFYRWQMSGGFIAIAAALLMLTLTDRFWNFDMPVPFFSSLMELNFTQGAWAAAVFSLILTALALAVIQKAVYDIPVKIK</sequence>
<feature type="transmembrane region" description="Helical" evidence="1">
    <location>
        <begin position="60"/>
        <end position="81"/>
    </location>
</feature>
<feature type="transmembrane region" description="Helical" evidence="1">
    <location>
        <begin position="102"/>
        <end position="127"/>
    </location>
</feature>
<gene>
    <name evidence="2" type="ORF">HCN83_08095</name>
</gene>
<dbReference type="Proteomes" id="UP000752012">
    <property type="component" value="Unassembled WGS sequence"/>
</dbReference>
<evidence type="ECO:0000256" key="1">
    <source>
        <dbReference type="SAM" id="Phobius"/>
    </source>
</evidence>
<dbReference type="EMBL" id="JAATHJ010000009">
    <property type="protein sequence ID" value="NJP37546.1"/>
    <property type="molecule type" value="Genomic_DNA"/>
</dbReference>
<reference evidence="2 3" key="1">
    <citation type="submission" date="2020-03" db="EMBL/GenBank/DDBJ databases">
        <title>Assessment of the enzymatic potential of alkaline-tolerant lipase obtained from Bacillus luteus H11 (technogenic soil) for the bioremediation of saline soils contaminated with petroleum substances.</title>
        <authorList>
            <person name="Kalwasinska A."/>
        </authorList>
    </citation>
    <scope>NUCLEOTIDE SEQUENCE [LARGE SCALE GENOMIC DNA]</scope>
    <source>
        <strain evidence="2 3">H11</strain>
    </source>
</reference>
<feature type="transmembrane region" description="Helical" evidence="1">
    <location>
        <begin position="139"/>
        <end position="161"/>
    </location>
</feature>
<evidence type="ECO:0000313" key="3">
    <source>
        <dbReference type="Proteomes" id="UP000752012"/>
    </source>
</evidence>
<evidence type="ECO:0000313" key="2">
    <source>
        <dbReference type="EMBL" id="NJP37546.1"/>
    </source>
</evidence>